<dbReference type="PROSITE" id="PS50042">
    <property type="entry name" value="CNMP_BINDING_3"/>
    <property type="match status" value="1"/>
</dbReference>
<dbReference type="InterPro" id="IPR000595">
    <property type="entry name" value="cNMP-bd_dom"/>
</dbReference>
<evidence type="ECO:0000259" key="2">
    <source>
        <dbReference type="PROSITE" id="PS50042"/>
    </source>
</evidence>
<dbReference type="STRING" id="400727.A0A2T7PBM8"/>
<dbReference type="CDD" id="cd00038">
    <property type="entry name" value="CAP_ED"/>
    <property type="match status" value="1"/>
</dbReference>
<dbReference type="Proteomes" id="UP000245119">
    <property type="component" value="Linkage Group LG5"/>
</dbReference>
<evidence type="ECO:0000256" key="1">
    <source>
        <dbReference type="SAM" id="MobiDB-lite"/>
    </source>
</evidence>
<name>A0A2T7PBM8_POMCA</name>
<evidence type="ECO:0000313" key="3">
    <source>
        <dbReference type="EMBL" id="PVD30812.1"/>
    </source>
</evidence>
<dbReference type="PANTHER" id="PTHR23011">
    <property type="entry name" value="CYCLIC NUCLEOTIDE-BINDING DOMAIN CONTAINING PROTEIN"/>
    <property type="match status" value="1"/>
</dbReference>
<feature type="domain" description="Cyclic nucleotide-binding" evidence="2">
    <location>
        <begin position="203"/>
        <end position="313"/>
    </location>
</feature>
<dbReference type="AlphaFoldDB" id="A0A2T7PBM8"/>
<dbReference type="SUPFAM" id="SSF51206">
    <property type="entry name" value="cAMP-binding domain-like"/>
    <property type="match status" value="1"/>
</dbReference>
<feature type="compositionally biased region" description="Basic and acidic residues" evidence="1">
    <location>
        <begin position="1"/>
        <end position="16"/>
    </location>
</feature>
<accession>A0A2T7PBM8</accession>
<proteinExistence type="predicted"/>
<organism evidence="3 4">
    <name type="scientific">Pomacea canaliculata</name>
    <name type="common">Golden apple snail</name>
    <dbReference type="NCBI Taxonomy" id="400727"/>
    <lineage>
        <taxon>Eukaryota</taxon>
        <taxon>Metazoa</taxon>
        <taxon>Spiralia</taxon>
        <taxon>Lophotrochozoa</taxon>
        <taxon>Mollusca</taxon>
        <taxon>Gastropoda</taxon>
        <taxon>Caenogastropoda</taxon>
        <taxon>Architaenioglossa</taxon>
        <taxon>Ampullarioidea</taxon>
        <taxon>Ampullariidae</taxon>
        <taxon>Pomacea</taxon>
    </lineage>
</organism>
<dbReference type="Pfam" id="PF00027">
    <property type="entry name" value="cNMP_binding"/>
    <property type="match status" value="1"/>
</dbReference>
<dbReference type="EMBL" id="PZQS01000005">
    <property type="protein sequence ID" value="PVD30812.1"/>
    <property type="molecule type" value="Genomic_DNA"/>
</dbReference>
<evidence type="ECO:0000313" key="4">
    <source>
        <dbReference type="Proteomes" id="UP000245119"/>
    </source>
</evidence>
<protein>
    <recommendedName>
        <fullName evidence="2">Cyclic nucleotide-binding domain-containing protein</fullName>
    </recommendedName>
</protein>
<dbReference type="InterPro" id="IPR018490">
    <property type="entry name" value="cNMP-bd_dom_sf"/>
</dbReference>
<dbReference type="PANTHER" id="PTHR23011:SF28">
    <property type="entry name" value="CYCLIC NUCLEOTIDE-BINDING DOMAIN CONTAINING PROTEIN"/>
    <property type="match status" value="1"/>
</dbReference>
<keyword evidence="4" id="KW-1185">Reference proteome</keyword>
<reference evidence="3 4" key="1">
    <citation type="submission" date="2018-04" db="EMBL/GenBank/DDBJ databases">
        <title>The genome of golden apple snail Pomacea canaliculata provides insight into stress tolerance and invasive adaptation.</title>
        <authorList>
            <person name="Liu C."/>
            <person name="Liu B."/>
            <person name="Ren Y."/>
            <person name="Zhang Y."/>
            <person name="Wang H."/>
            <person name="Li S."/>
            <person name="Jiang F."/>
            <person name="Yin L."/>
            <person name="Zhang G."/>
            <person name="Qian W."/>
            <person name="Fan W."/>
        </authorList>
    </citation>
    <scope>NUCLEOTIDE SEQUENCE [LARGE SCALE GENOMIC DNA]</scope>
    <source>
        <strain evidence="3">SZHN2017</strain>
        <tissue evidence="3">Muscle</tissue>
    </source>
</reference>
<feature type="region of interest" description="Disordered" evidence="1">
    <location>
        <begin position="1"/>
        <end position="52"/>
    </location>
</feature>
<comment type="caution">
    <text evidence="3">The sequence shown here is derived from an EMBL/GenBank/DDBJ whole genome shotgun (WGS) entry which is preliminary data.</text>
</comment>
<dbReference type="SMART" id="SM00100">
    <property type="entry name" value="cNMP"/>
    <property type="match status" value="1"/>
</dbReference>
<gene>
    <name evidence="3" type="ORF">C0Q70_10087</name>
</gene>
<dbReference type="InterPro" id="IPR014710">
    <property type="entry name" value="RmlC-like_jellyroll"/>
</dbReference>
<sequence>MDLDAARKSDCGRDPGLKQTMLHGVTGSRGMSRDVDTTNSRTRAKPVPGPDRNFLTRRGRLKLPHISTCRQTVTVPSLAALRVERQKGRELDRFLASFKKNLKPEKEKMQQVTVAGSRASTAVSESNRKESVKSLARERIARQTCPDTDDAEYELLLRRMLFPKEKVEQEIIKGFTRSKQIQRIMLLPPERRTRKDCYMTIEEFQKLPLHIQIDIVSRGHLMITKSKRILIRDGHEAMNWYFIVCGEGMMRSNVVDSRQKREITILTQGMSLGEAEINSQAPWTCTVISTTPMQLIYLSKMDYLHIFQENLEILPEHVQFLQDLDFMKNWPIELLLKHPTQCTQTYFRKNQLVVKDSNSSKFLYIVRSTDIVGSKCTKLDTTEMIFYVREG</sequence>
<dbReference type="OrthoDB" id="166212at2759"/>
<dbReference type="Gene3D" id="2.60.120.10">
    <property type="entry name" value="Jelly Rolls"/>
    <property type="match status" value="1"/>
</dbReference>